<keyword evidence="6" id="KW-0808">Transferase</keyword>
<evidence type="ECO:0000259" key="16">
    <source>
        <dbReference type="PROSITE" id="PS50011"/>
    </source>
</evidence>
<dbReference type="GO" id="GO:0002229">
    <property type="term" value="P:defense response to oomycetes"/>
    <property type="evidence" value="ECO:0007669"/>
    <property type="project" value="UniProtKB-ARBA"/>
</dbReference>
<feature type="domain" description="Protein kinase" evidence="16">
    <location>
        <begin position="310"/>
        <end position="576"/>
    </location>
</feature>
<evidence type="ECO:0000256" key="7">
    <source>
        <dbReference type="ARBA" id="ARBA00022692"/>
    </source>
</evidence>
<dbReference type="Proteomes" id="UP000326396">
    <property type="component" value="Linkage Group LG11"/>
</dbReference>
<keyword evidence="10" id="KW-0418">Kinase</keyword>
<keyword evidence="8" id="KW-0732">Signal</keyword>
<comment type="similarity">
    <text evidence="3">In the C-terminal section; belongs to the protein kinase superfamily. Ser/Thr protein kinase family.</text>
</comment>
<dbReference type="EMBL" id="SZYD01000003">
    <property type="protein sequence ID" value="KAD6794765.1"/>
    <property type="molecule type" value="Genomic_DNA"/>
</dbReference>
<dbReference type="FunFam" id="3.30.200.20:FF:000039">
    <property type="entry name" value="receptor-like protein kinase FERONIA"/>
    <property type="match status" value="1"/>
</dbReference>
<evidence type="ECO:0000256" key="14">
    <source>
        <dbReference type="ARBA" id="ARBA00023170"/>
    </source>
</evidence>
<keyword evidence="18" id="KW-1185">Reference proteome</keyword>
<comment type="subcellular location">
    <subcellularLocation>
        <location evidence="1">Cell membrane</location>
        <topology evidence="1">Single-pass type I membrane protein</topology>
    </subcellularLocation>
</comment>
<evidence type="ECO:0000313" key="17">
    <source>
        <dbReference type="EMBL" id="KAD6794765.1"/>
    </source>
</evidence>
<dbReference type="SUPFAM" id="SSF56112">
    <property type="entry name" value="Protein kinase-like (PK-like)"/>
    <property type="match status" value="3"/>
</dbReference>
<evidence type="ECO:0000313" key="18">
    <source>
        <dbReference type="Proteomes" id="UP000326396"/>
    </source>
</evidence>
<dbReference type="InterPro" id="IPR001245">
    <property type="entry name" value="Ser-Thr/Tyr_kinase_cat_dom"/>
</dbReference>
<comment type="caution">
    <text evidence="17">The sequence shown here is derived from an EMBL/GenBank/DDBJ whole genome shotgun (WGS) entry which is preliminary data.</text>
</comment>
<evidence type="ECO:0000256" key="1">
    <source>
        <dbReference type="ARBA" id="ARBA00004251"/>
    </source>
</evidence>
<dbReference type="GO" id="GO:0005524">
    <property type="term" value="F:ATP binding"/>
    <property type="evidence" value="ECO:0007669"/>
    <property type="project" value="UniProtKB-KW"/>
</dbReference>
<keyword evidence="9" id="KW-0547">Nucleotide-binding</keyword>
<dbReference type="Pfam" id="PF00069">
    <property type="entry name" value="Pkinase"/>
    <property type="match status" value="1"/>
</dbReference>
<evidence type="ECO:0000256" key="9">
    <source>
        <dbReference type="ARBA" id="ARBA00022741"/>
    </source>
</evidence>
<proteinExistence type="inferred from homology"/>
<keyword evidence="7" id="KW-0812">Transmembrane</keyword>
<evidence type="ECO:0000256" key="15">
    <source>
        <dbReference type="ARBA" id="ARBA00023180"/>
    </source>
</evidence>
<name>A0A5N6PNF4_9ASTR</name>
<keyword evidence="4" id="KW-1003">Cell membrane</keyword>
<dbReference type="PROSITE" id="PS50011">
    <property type="entry name" value="PROTEIN_KINASE_DOM"/>
    <property type="match status" value="1"/>
</dbReference>
<gene>
    <name evidence="17" type="ORF">E3N88_05661</name>
</gene>
<dbReference type="GO" id="GO:0005886">
    <property type="term" value="C:plasma membrane"/>
    <property type="evidence" value="ECO:0007669"/>
    <property type="project" value="UniProtKB-SubCell"/>
</dbReference>
<dbReference type="FunFam" id="1.10.510.10:FF:000240">
    <property type="entry name" value="Lectin-domain containing receptor kinase A4.3"/>
    <property type="match status" value="1"/>
</dbReference>
<sequence>MSFRTGHAFKSSSSYSPLQFTFSEIKLATKNFDESLVIGRGGFGKVYRGTVTCGGNALLDVAIKRLDSDSSQGAGEFWAEVEMLSKLRHCHLVSVDEEHWGLATWAQDSIKEGRLKQIVDPELREIISPKCLKEFALLADRCLHSRPKQRPTMAEVVVGLESILALHERPDNTLFMKFFRTKVPTSMSPPNPESSGDGPQMLGQEEPKCIITPKLITRQFFIDGSSLLYVDGLNDGLSNVGLTQPNYTLSFPPAEKEFQSRLLLGKAQSNKRKGEIGGTSLESLDIYLYTVGGEHRIVRRFDFNTILDATQNFSNAYQNMLGDVPMYKGRLQNGQDITIAEYSNATEYKECMNEASFLVSLNHENVIQLLGYCIERTKVYLLYDLAFNATLAGLIYDLDWNKRYKIILGVARVLVYLHNHAPIRILHGDVNPRNILLDESFNPKLSDFRSARIINETDCIYVDYITPTMGYIAPEYFSKLEMSTKADVFSFGVLVLETVTGQSIIDLTVKGKRLIDYVRRNWLEGTLSNITDADADANLMTKTVEIGLLCVQTDPVNRPTMKEVFDMLSGTLSPTISVSEMRARMTNVTVSYTDWCVDPETDYDTSAADAFVSELCPR</sequence>
<evidence type="ECO:0000256" key="4">
    <source>
        <dbReference type="ARBA" id="ARBA00022475"/>
    </source>
</evidence>
<reference evidence="17 18" key="1">
    <citation type="submission" date="2019-05" db="EMBL/GenBank/DDBJ databases">
        <title>Mikania micrantha, genome provides insights into the molecular mechanism of rapid growth.</title>
        <authorList>
            <person name="Liu B."/>
        </authorList>
    </citation>
    <scope>NUCLEOTIDE SEQUENCE [LARGE SCALE GENOMIC DNA]</scope>
    <source>
        <strain evidence="17">NLD-2019</strain>
        <tissue evidence="17">Leaf</tissue>
    </source>
</reference>
<dbReference type="Gene3D" id="1.10.510.10">
    <property type="entry name" value="Transferase(Phosphotransferase) domain 1"/>
    <property type="match status" value="2"/>
</dbReference>
<dbReference type="Pfam" id="PF07714">
    <property type="entry name" value="PK_Tyr_Ser-Thr"/>
    <property type="match status" value="1"/>
</dbReference>
<dbReference type="PANTHER" id="PTHR27006:SF616">
    <property type="entry name" value="CYSTEINE-RICH RECEPTOR-LIKE PROTEIN KINASE 10"/>
    <property type="match status" value="1"/>
</dbReference>
<evidence type="ECO:0000256" key="2">
    <source>
        <dbReference type="ARBA" id="ARBA00008536"/>
    </source>
</evidence>
<keyword evidence="11" id="KW-0067">ATP-binding</keyword>
<dbReference type="AlphaFoldDB" id="A0A5N6PNF4"/>
<comment type="similarity">
    <text evidence="2">In the N-terminal section; belongs to the leguminous lectin family.</text>
</comment>
<evidence type="ECO:0000256" key="11">
    <source>
        <dbReference type="ARBA" id="ARBA00022840"/>
    </source>
</evidence>
<evidence type="ECO:0000256" key="6">
    <source>
        <dbReference type="ARBA" id="ARBA00022679"/>
    </source>
</evidence>
<dbReference type="Gene3D" id="3.30.200.20">
    <property type="entry name" value="Phosphorylase Kinase, domain 1"/>
    <property type="match status" value="2"/>
</dbReference>
<dbReference type="PANTHER" id="PTHR27006">
    <property type="entry name" value="PROMASTIGOTE SURFACE ANTIGEN PROTEIN PSA"/>
    <property type="match status" value="1"/>
</dbReference>
<keyword evidence="13" id="KW-0472">Membrane</keyword>
<evidence type="ECO:0000256" key="3">
    <source>
        <dbReference type="ARBA" id="ARBA00010217"/>
    </source>
</evidence>
<evidence type="ECO:0000256" key="10">
    <source>
        <dbReference type="ARBA" id="ARBA00022777"/>
    </source>
</evidence>
<protein>
    <recommendedName>
        <fullName evidence="16">Protein kinase domain-containing protein</fullName>
    </recommendedName>
</protein>
<keyword evidence="15" id="KW-0325">Glycoprotein</keyword>
<keyword evidence="14" id="KW-0675">Receptor</keyword>
<organism evidence="17 18">
    <name type="scientific">Mikania micrantha</name>
    <name type="common">bitter vine</name>
    <dbReference type="NCBI Taxonomy" id="192012"/>
    <lineage>
        <taxon>Eukaryota</taxon>
        <taxon>Viridiplantae</taxon>
        <taxon>Streptophyta</taxon>
        <taxon>Embryophyta</taxon>
        <taxon>Tracheophyta</taxon>
        <taxon>Spermatophyta</taxon>
        <taxon>Magnoliopsida</taxon>
        <taxon>eudicotyledons</taxon>
        <taxon>Gunneridae</taxon>
        <taxon>Pentapetalae</taxon>
        <taxon>asterids</taxon>
        <taxon>campanulids</taxon>
        <taxon>Asterales</taxon>
        <taxon>Asteraceae</taxon>
        <taxon>Asteroideae</taxon>
        <taxon>Heliantheae alliance</taxon>
        <taxon>Eupatorieae</taxon>
        <taxon>Mikania</taxon>
    </lineage>
</organism>
<dbReference type="InterPro" id="IPR000719">
    <property type="entry name" value="Prot_kinase_dom"/>
</dbReference>
<evidence type="ECO:0000256" key="8">
    <source>
        <dbReference type="ARBA" id="ARBA00022729"/>
    </source>
</evidence>
<dbReference type="GO" id="GO:0004674">
    <property type="term" value="F:protein serine/threonine kinase activity"/>
    <property type="evidence" value="ECO:0007669"/>
    <property type="project" value="UniProtKB-KW"/>
</dbReference>
<accession>A0A5N6PNF4</accession>
<keyword evidence="5" id="KW-0723">Serine/threonine-protein kinase</keyword>
<dbReference type="InterPro" id="IPR011009">
    <property type="entry name" value="Kinase-like_dom_sf"/>
</dbReference>
<evidence type="ECO:0000256" key="12">
    <source>
        <dbReference type="ARBA" id="ARBA00022989"/>
    </source>
</evidence>
<dbReference type="OrthoDB" id="4062651at2759"/>
<evidence type="ECO:0000256" key="5">
    <source>
        <dbReference type="ARBA" id="ARBA00022527"/>
    </source>
</evidence>
<evidence type="ECO:0000256" key="13">
    <source>
        <dbReference type="ARBA" id="ARBA00023136"/>
    </source>
</evidence>
<keyword evidence="12" id="KW-1133">Transmembrane helix</keyword>